<dbReference type="InterPro" id="IPR011528">
    <property type="entry name" value="NERD"/>
</dbReference>
<organism evidence="2 3">
    <name type="scientific">Fictibacillus arsenicus</name>
    <dbReference type="NCBI Taxonomy" id="255247"/>
    <lineage>
        <taxon>Bacteria</taxon>
        <taxon>Bacillati</taxon>
        <taxon>Bacillota</taxon>
        <taxon>Bacilli</taxon>
        <taxon>Bacillales</taxon>
        <taxon>Fictibacillaceae</taxon>
        <taxon>Fictibacillus</taxon>
    </lineage>
</organism>
<feature type="domain" description="NERD" evidence="1">
    <location>
        <begin position="27"/>
        <end position="143"/>
    </location>
</feature>
<dbReference type="Proteomes" id="UP000188597">
    <property type="component" value="Unassembled WGS sequence"/>
</dbReference>
<gene>
    <name evidence="2" type="ORF">UN64_04050</name>
</gene>
<accession>A0A1V3GDQ7</accession>
<evidence type="ECO:0000313" key="2">
    <source>
        <dbReference type="EMBL" id="OOE14985.1"/>
    </source>
</evidence>
<dbReference type="PROSITE" id="PS50965">
    <property type="entry name" value="NERD"/>
    <property type="match status" value="1"/>
</dbReference>
<name>A0A1V3GDQ7_9BACL</name>
<dbReference type="AlphaFoldDB" id="A0A1V3GDQ7"/>
<dbReference type="Pfam" id="PF08378">
    <property type="entry name" value="NERD"/>
    <property type="match status" value="1"/>
</dbReference>
<proteinExistence type="predicted"/>
<reference evidence="2 3" key="1">
    <citation type="submission" date="2016-11" db="EMBL/GenBank/DDBJ databases">
        <authorList>
            <person name="Jaros S."/>
            <person name="Januszkiewicz K."/>
            <person name="Wedrychowicz H."/>
        </authorList>
    </citation>
    <scope>NUCLEOTIDE SEQUENCE [LARGE SCALE GENOMIC DNA]</scope>
    <source>
        <strain evidence="2 3">Con a/3</strain>
    </source>
</reference>
<comment type="caution">
    <text evidence="2">The sequence shown here is derived from an EMBL/GenBank/DDBJ whole genome shotgun (WGS) entry which is preliminary data.</text>
</comment>
<dbReference type="EMBL" id="MQMF01000001">
    <property type="protein sequence ID" value="OOE14985.1"/>
    <property type="molecule type" value="Genomic_DNA"/>
</dbReference>
<evidence type="ECO:0000313" key="3">
    <source>
        <dbReference type="Proteomes" id="UP000188597"/>
    </source>
</evidence>
<sequence length="310" mass="36323">MNTLLKRIPLQQFKRKDVEEFLAKQMAGIRGELSMDYFYRYLPQEGVKFLHNIRILHQDYYFQIDTLIITSKFFLILEIKNIAGHIYFDNLFSQVIRLNDGRKESFDDPIQQTERQAYHLSEILLHNKVPFIPIEALVVITNPKTLVESAPGHKEAINKVIKSGDLKWKFDDLNRKHAKEVLSKKDIKKVSRVLTKLHTPYNPDVCSLFKIDKNELIKGVLCLDCEHITLVRTKRSWYCINCNQYYKDAHIHALKDYALLISTEITNKEFKDFLNLPTSSQAYHLLKALYLPYSGSTKSLKYDLKPLLDE</sequence>
<protein>
    <recommendedName>
        <fullName evidence="1">NERD domain-containing protein</fullName>
    </recommendedName>
</protein>
<evidence type="ECO:0000259" key="1">
    <source>
        <dbReference type="PROSITE" id="PS50965"/>
    </source>
</evidence>